<evidence type="ECO:0000256" key="1">
    <source>
        <dbReference type="SAM" id="MobiDB-lite"/>
    </source>
</evidence>
<keyword evidence="2" id="KW-0472">Membrane</keyword>
<gene>
    <name evidence="3" type="ORF">BCR44DRAFT_1439196</name>
</gene>
<dbReference type="Proteomes" id="UP000193411">
    <property type="component" value="Unassembled WGS sequence"/>
</dbReference>
<feature type="compositionally biased region" description="Low complexity" evidence="1">
    <location>
        <begin position="41"/>
        <end position="55"/>
    </location>
</feature>
<sequence length="225" mass="25841">MRSFTATTSSSRARARPCLWLRSPRRPRAVKPRAKQTRVTKQQQQSKPSLQLHLPTGSSRLRNLRLRGKKTWIPRRRPNGSSTMRSITRPWDIRQTGRQPGQWRRRTGPQPARQVPMQVRRRCLGPRGPRMPLVGARIIRRSGRRTMRIMDKLAQGQPMGRRACSSSSISNSSRDLMGQVCGQGVGWVHHWRCSVLFFSILLLHVFVFRLCVPPVLSIGWVDSVL</sequence>
<feature type="compositionally biased region" description="Basic residues" evidence="1">
    <location>
        <begin position="23"/>
        <end position="38"/>
    </location>
</feature>
<keyword evidence="2" id="KW-0812">Transmembrane</keyword>
<proteinExistence type="predicted"/>
<keyword evidence="2" id="KW-1133">Transmembrane helix</keyword>
<comment type="caution">
    <text evidence="3">The sequence shown here is derived from an EMBL/GenBank/DDBJ whole genome shotgun (WGS) entry which is preliminary data.</text>
</comment>
<dbReference type="EMBL" id="MCFL01000040">
    <property type="protein sequence ID" value="ORZ32949.1"/>
    <property type="molecule type" value="Genomic_DNA"/>
</dbReference>
<dbReference type="AlphaFoldDB" id="A0A1Y2HEG7"/>
<protein>
    <submittedName>
        <fullName evidence="3">Uncharacterized protein</fullName>
    </submittedName>
</protein>
<feature type="region of interest" description="Disordered" evidence="1">
    <location>
        <begin position="23"/>
        <end position="63"/>
    </location>
</feature>
<reference evidence="3 4" key="1">
    <citation type="submission" date="2016-07" db="EMBL/GenBank/DDBJ databases">
        <title>Pervasive Adenine N6-methylation of Active Genes in Fungi.</title>
        <authorList>
            <consortium name="DOE Joint Genome Institute"/>
            <person name="Mondo S.J."/>
            <person name="Dannebaum R.O."/>
            <person name="Kuo R.C."/>
            <person name="Labutti K."/>
            <person name="Haridas S."/>
            <person name="Kuo A."/>
            <person name="Salamov A."/>
            <person name="Ahrendt S.R."/>
            <person name="Lipzen A."/>
            <person name="Sullivan W."/>
            <person name="Andreopoulos W.B."/>
            <person name="Clum A."/>
            <person name="Lindquist E."/>
            <person name="Daum C."/>
            <person name="Ramamoorthy G.K."/>
            <person name="Gryganskyi A."/>
            <person name="Culley D."/>
            <person name="Magnuson J.K."/>
            <person name="James T.Y."/>
            <person name="O'Malley M.A."/>
            <person name="Stajich J.E."/>
            <person name="Spatafora J.W."/>
            <person name="Visel A."/>
            <person name="Grigoriev I.V."/>
        </authorList>
    </citation>
    <scope>NUCLEOTIDE SEQUENCE [LARGE SCALE GENOMIC DNA]</scope>
    <source>
        <strain evidence="3 4">PL171</strain>
    </source>
</reference>
<organism evidence="3 4">
    <name type="scientific">Catenaria anguillulae PL171</name>
    <dbReference type="NCBI Taxonomy" id="765915"/>
    <lineage>
        <taxon>Eukaryota</taxon>
        <taxon>Fungi</taxon>
        <taxon>Fungi incertae sedis</taxon>
        <taxon>Blastocladiomycota</taxon>
        <taxon>Blastocladiomycetes</taxon>
        <taxon>Blastocladiales</taxon>
        <taxon>Catenariaceae</taxon>
        <taxon>Catenaria</taxon>
    </lineage>
</organism>
<evidence type="ECO:0000313" key="3">
    <source>
        <dbReference type="EMBL" id="ORZ32949.1"/>
    </source>
</evidence>
<feature type="non-terminal residue" evidence="3">
    <location>
        <position position="225"/>
    </location>
</feature>
<keyword evidence="4" id="KW-1185">Reference proteome</keyword>
<feature type="region of interest" description="Disordered" evidence="1">
    <location>
        <begin position="93"/>
        <end position="114"/>
    </location>
</feature>
<evidence type="ECO:0000256" key="2">
    <source>
        <dbReference type="SAM" id="Phobius"/>
    </source>
</evidence>
<name>A0A1Y2HEG7_9FUNG</name>
<accession>A0A1Y2HEG7</accession>
<evidence type="ECO:0000313" key="4">
    <source>
        <dbReference type="Proteomes" id="UP000193411"/>
    </source>
</evidence>
<feature type="transmembrane region" description="Helical" evidence="2">
    <location>
        <begin position="195"/>
        <end position="221"/>
    </location>
</feature>